<organism evidence="6 7">
    <name type="scientific">Penicillium expansum</name>
    <name type="common">Blue mold rot fungus</name>
    <dbReference type="NCBI Taxonomy" id="27334"/>
    <lineage>
        <taxon>Eukaryota</taxon>
        <taxon>Fungi</taxon>
        <taxon>Dikarya</taxon>
        <taxon>Ascomycota</taxon>
        <taxon>Pezizomycotina</taxon>
        <taxon>Eurotiomycetes</taxon>
        <taxon>Eurotiomycetidae</taxon>
        <taxon>Eurotiales</taxon>
        <taxon>Aspergillaceae</taxon>
        <taxon>Penicillium</taxon>
    </lineage>
</organism>
<evidence type="ECO:0000313" key="7">
    <source>
        <dbReference type="Proteomes" id="UP000030143"/>
    </source>
</evidence>
<dbReference type="RefSeq" id="XP_016601255.1">
    <property type="nucleotide sequence ID" value="XM_016740603.1"/>
</dbReference>
<dbReference type="HOGENOM" id="CLU_009665_14_2_1"/>
<name>A0A0A2KDW4_PENEN</name>
<keyword evidence="6" id="KW-0503">Monooxygenase</keyword>
<dbReference type="GO" id="GO:0071949">
    <property type="term" value="F:FAD binding"/>
    <property type="evidence" value="ECO:0007669"/>
    <property type="project" value="InterPro"/>
</dbReference>
<dbReference type="Gene3D" id="3.40.30.120">
    <property type="match status" value="1"/>
</dbReference>
<dbReference type="PANTHER" id="PTHR43004:SF19">
    <property type="entry name" value="BINDING MONOOXYGENASE, PUTATIVE (JCVI)-RELATED"/>
    <property type="match status" value="1"/>
</dbReference>
<comment type="cofactor">
    <cofactor evidence="1">
        <name>FAD</name>
        <dbReference type="ChEBI" id="CHEBI:57692"/>
    </cofactor>
</comment>
<dbReference type="GO" id="GO:0016709">
    <property type="term" value="F:oxidoreductase activity, acting on paired donors, with incorporation or reduction of molecular oxygen, NAD(P)H as one donor, and incorporation of one atom of oxygen"/>
    <property type="evidence" value="ECO:0007669"/>
    <property type="project" value="UniProtKB-ARBA"/>
</dbReference>
<evidence type="ECO:0000259" key="5">
    <source>
        <dbReference type="Pfam" id="PF01494"/>
    </source>
</evidence>
<dbReference type="SUPFAM" id="SSF51905">
    <property type="entry name" value="FAD/NAD(P)-binding domain"/>
    <property type="match status" value="1"/>
</dbReference>
<dbReference type="Proteomes" id="UP000030143">
    <property type="component" value="Unassembled WGS sequence"/>
</dbReference>
<evidence type="ECO:0000256" key="3">
    <source>
        <dbReference type="ARBA" id="ARBA00022827"/>
    </source>
</evidence>
<dbReference type="InterPro" id="IPR036188">
    <property type="entry name" value="FAD/NAD-bd_sf"/>
</dbReference>
<proteinExistence type="predicted"/>
<keyword evidence="4" id="KW-0560">Oxidoreductase</keyword>
<dbReference type="STRING" id="27334.A0A0A2KDW4"/>
<dbReference type="Pfam" id="PF21274">
    <property type="entry name" value="Rng_hyd_C"/>
    <property type="match status" value="1"/>
</dbReference>
<dbReference type="Gene3D" id="3.30.9.10">
    <property type="entry name" value="D-Amino Acid Oxidase, subunit A, domain 2"/>
    <property type="match status" value="1"/>
</dbReference>
<dbReference type="EMBL" id="JQFZ01000080">
    <property type="protein sequence ID" value="KGO60189.1"/>
    <property type="molecule type" value="Genomic_DNA"/>
</dbReference>
<accession>A0A0A2KDW4</accession>
<sequence length="547" mass="59718">MTVTKASDLLPDSIPVLIVGAGPIGLSLAIELRLHGIEAAVIEKDLEIVDGHPKGRSNDLRTVEHYRRWGVSDKLRKFSWQPANPKQRLVITESLIQKPLGSFPLLYGRDVEESNDLAAEPSFSVPQPVTMKFLQARALELGASILRGWKVLSVRQDEDRVIAEIQSPSGEVHSITSAYAIGCDGPGSLVRKSAGIQQKGVEPIGQTLSFVVRAEGYRISDLINSPAHDALGMLFVLSPRVSSIISIPGKDDWGYSITVPDGKTLTEEEILSIGREILGVKTNLKIVSRSSYKVFTRVSESYQNGRLLIAGDASHLCPPTGGHNMNAGIGDAVNLGWKLAAVLKGWGGQKLLESYDLERRPVGELVSDAAMKNSYDLKKVAEIVEGLPSLEDASEGERLQRGQLAYDLTYPEWNIVGVALDQRYDRSPVIVRDSQPSEPYDGTKIWSHATPGHRAPHVWLPDGSPLLDHLGEEFTLIDVEAVEKNVQEILAAADRVGLPLKRLQLSAAVARAKYAAEITIIRPDQYISWQGSQSDNPALLVDIIRGV</sequence>
<evidence type="ECO:0000256" key="2">
    <source>
        <dbReference type="ARBA" id="ARBA00022630"/>
    </source>
</evidence>
<dbReference type="PRINTS" id="PR00420">
    <property type="entry name" value="RNGMNOXGNASE"/>
</dbReference>
<dbReference type="Gene3D" id="3.50.50.60">
    <property type="entry name" value="FAD/NAD(P)-binding domain"/>
    <property type="match status" value="1"/>
</dbReference>
<dbReference type="AlphaFoldDB" id="A0A0A2KDW4"/>
<keyword evidence="7" id="KW-1185">Reference proteome</keyword>
<dbReference type="VEuPathDB" id="FungiDB:PEXP_087980"/>
<gene>
    <name evidence="6" type="ORF">PEX2_033280</name>
</gene>
<keyword evidence="2" id="KW-0285">Flavoprotein</keyword>
<evidence type="ECO:0000256" key="4">
    <source>
        <dbReference type="ARBA" id="ARBA00023002"/>
    </source>
</evidence>
<comment type="caution">
    <text evidence="6">The sequence shown here is derived from an EMBL/GenBank/DDBJ whole genome shotgun (WGS) entry which is preliminary data.</text>
</comment>
<keyword evidence="3" id="KW-0274">FAD</keyword>
<evidence type="ECO:0000313" key="6">
    <source>
        <dbReference type="EMBL" id="KGO60189.1"/>
    </source>
</evidence>
<dbReference type="GeneID" id="27676022"/>
<dbReference type="InterPro" id="IPR002938">
    <property type="entry name" value="FAD-bd"/>
</dbReference>
<feature type="domain" description="FAD-binding" evidence="5">
    <location>
        <begin position="14"/>
        <end position="369"/>
    </location>
</feature>
<dbReference type="Pfam" id="PF01494">
    <property type="entry name" value="FAD_binding_3"/>
    <property type="match status" value="1"/>
</dbReference>
<protein>
    <submittedName>
        <fullName evidence="6">Monooxygenase, FAD-binding</fullName>
    </submittedName>
</protein>
<dbReference type="PANTHER" id="PTHR43004">
    <property type="entry name" value="TRK SYSTEM POTASSIUM UPTAKE PROTEIN"/>
    <property type="match status" value="1"/>
</dbReference>
<reference evidence="6 7" key="1">
    <citation type="journal article" date="2015" name="Mol. Plant Microbe Interact.">
        <title>Genome, transcriptome, and functional analyses of Penicillium expansum provide new insights into secondary metabolism and pathogenicity.</title>
        <authorList>
            <person name="Ballester A.R."/>
            <person name="Marcet-Houben M."/>
            <person name="Levin E."/>
            <person name="Sela N."/>
            <person name="Selma-Lazaro C."/>
            <person name="Carmona L."/>
            <person name="Wisniewski M."/>
            <person name="Droby S."/>
            <person name="Gonzalez-Candelas L."/>
            <person name="Gabaldon T."/>
        </authorList>
    </citation>
    <scope>NUCLEOTIDE SEQUENCE [LARGE SCALE GENOMIC DNA]</scope>
    <source>
        <strain evidence="6 7">MD-8</strain>
    </source>
</reference>
<dbReference type="InterPro" id="IPR050641">
    <property type="entry name" value="RIFMO-like"/>
</dbReference>
<evidence type="ECO:0000256" key="1">
    <source>
        <dbReference type="ARBA" id="ARBA00001974"/>
    </source>
</evidence>